<gene>
    <name evidence="14" type="ORF">ACFOMF_05805</name>
</gene>
<dbReference type="PROSITE" id="PS51753">
    <property type="entry name" value="HBM"/>
    <property type="match status" value="1"/>
</dbReference>
<dbReference type="PANTHER" id="PTHR32089">
    <property type="entry name" value="METHYL-ACCEPTING CHEMOTAXIS PROTEIN MCPB"/>
    <property type="match status" value="1"/>
</dbReference>
<dbReference type="Pfam" id="PF16591">
    <property type="entry name" value="HBM"/>
    <property type="match status" value="1"/>
</dbReference>
<dbReference type="SUPFAM" id="SSF58104">
    <property type="entry name" value="Methyl-accepting chemotaxis protein (MCP) signaling domain"/>
    <property type="match status" value="1"/>
</dbReference>
<dbReference type="Gene3D" id="1.20.1440.210">
    <property type="match status" value="1"/>
</dbReference>
<keyword evidence="3 10" id="KW-0812">Transmembrane</keyword>
<dbReference type="Pfam" id="PF00672">
    <property type="entry name" value="HAMP"/>
    <property type="match status" value="1"/>
</dbReference>
<dbReference type="SMART" id="SM00304">
    <property type="entry name" value="HAMP"/>
    <property type="match status" value="1"/>
</dbReference>
<evidence type="ECO:0000256" key="4">
    <source>
        <dbReference type="ARBA" id="ARBA00022989"/>
    </source>
</evidence>
<dbReference type="EMBL" id="JBHRXZ010000016">
    <property type="protein sequence ID" value="MFC3607291.1"/>
    <property type="molecule type" value="Genomic_DNA"/>
</dbReference>
<evidence type="ECO:0000313" key="15">
    <source>
        <dbReference type="Proteomes" id="UP001595630"/>
    </source>
</evidence>
<dbReference type="InterPro" id="IPR003660">
    <property type="entry name" value="HAMP_dom"/>
</dbReference>
<evidence type="ECO:0000256" key="2">
    <source>
        <dbReference type="ARBA" id="ARBA00022500"/>
    </source>
</evidence>
<dbReference type="RefSeq" id="WP_386362186.1">
    <property type="nucleotide sequence ID" value="NZ_JBHRXZ010000016.1"/>
</dbReference>
<reference evidence="15" key="1">
    <citation type="journal article" date="2019" name="Int. J. Syst. Evol. Microbiol.">
        <title>The Global Catalogue of Microorganisms (GCM) 10K type strain sequencing project: providing services to taxonomists for standard genome sequencing and annotation.</title>
        <authorList>
            <consortium name="The Broad Institute Genomics Platform"/>
            <consortium name="The Broad Institute Genome Sequencing Center for Infectious Disease"/>
            <person name="Wu L."/>
            <person name="Ma J."/>
        </authorList>
    </citation>
    <scope>NUCLEOTIDE SEQUENCE [LARGE SCALE GENOMIC DNA]</scope>
    <source>
        <strain evidence="15">KCTC 42447</strain>
    </source>
</reference>
<dbReference type="InterPro" id="IPR004089">
    <property type="entry name" value="MCPsignal_dom"/>
</dbReference>
<feature type="domain" description="Methyl-accepting transducer" evidence="11">
    <location>
        <begin position="371"/>
        <end position="607"/>
    </location>
</feature>
<dbReference type="SMART" id="SM00283">
    <property type="entry name" value="MA"/>
    <property type="match status" value="1"/>
</dbReference>
<evidence type="ECO:0000259" key="13">
    <source>
        <dbReference type="PROSITE" id="PS51753"/>
    </source>
</evidence>
<feature type="coiled-coil region" evidence="9">
    <location>
        <begin position="564"/>
        <end position="591"/>
    </location>
</feature>
<feature type="transmembrane region" description="Helical" evidence="10">
    <location>
        <begin position="293"/>
        <end position="311"/>
    </location>
</feature>
<comment type="caution">
    <text evidence="14">The sequence shown here is derived from an EMBL/GenBank/DDBJ whole genome shotgun (WGS) entry which is preliminary data.</text>
</comment>
<name>A0ABV7T2U2_9GAMM</name>
<evidence type="ECO:0000259" key="12">
    <source>
        <dbReference type="PROSITE" id="PS50885"/>
    </source>
</evidence>
<evidence type="ECO:0000256" key="7">
    <source>
        <dbReference type="ARBA" id="ARBA00029447"/>
    </source>
</evidence>
<dbReference type="PROSITE" id="PS50885">
    <property type="entry name" value="HAMP"/>
    <property type="match status" value="1"/>
</dbReference>
<evidence type="ECO:0000256" key="5">
    <source>
        <dbReference type="ARBA" id="ARBA00023136"/>
    </source>
</evidence>
<proteinExistence type="inferred from homology"/>
<keyword evidence="15" id="KW-1185">Reference proteome</keyword>
<accession>A0ABV7T2U2</accession>
<evidence type="ECO:0000256" key="6">
    <source>
        <dbReference type="ARBA" id="ARBA00023224"/>
    </source>
</evidence>
<comment type="similarity">
    <text evidence="7">Belongs to the methyl-accepting chemotaxis (MCP) protein family.</text>
</comment>
<evidence type="ECO:0000259" key="11">
    <source>
        <dbReference type="PROSITE" id="PS50111"/>
    </source>
</evidence>
<organism evidence="14 15">
    <name type="scientific">Stutzerimonas tarimensis</name>
    <dbReference type="NCBI Taxonomy" id="1507735"/>
    <lineage>
        <taxon>Bacteria</taxon>
        <taxon>Pseudomonadati</taxon>
        <taxon>Pseudomonadota</taxon>
        <taxon>Gammaproteobacteria</taxon>
        <taxon>Pseudomonadales</taxon>
        <taxon>Pseudomonadaceae</taxon>
        <taxon>Stutzerimonas</taxon>
    </lineage>
</organism>
<feature type="domain" description="HAMP" evidence="12">
    <location>
        <begin position="313"/>
        <end position="366"/>
    </location>
</feature>
<dbReference type="PROSITE" id="PS50111">
    <property type="entry name" value="CHEMOTAXIS_TRANSDUC_2"/>
    <property type="match status" value="1"/>
</dbReference>
<keyword evidence="4 10" id="KW-1133">Transmembrane helix</keyword>
<feature type="domain" description="HBM" evidence="13">
    <location>
        <begin position="42"/>
        <end position="286"/>
    </location>
</feature>
<dbReference type="PANTHER" id="PTHR32089:SF120">
    <property type="entry name" value="METHYL-ACCEPTING CHEMOTAXIS PROTEIN TLPQ"/>
    <property type="match status" value="1"/>
</dbReference>
<keyword evidence="6 8" id="KW-0807">Transducer</keyword>
<comment type="subcellular location">
    <subcellularLocation>
        <location evidence="1">Membrane</location>
    </subcellularLocation>
</comment>
<evidence type="ECO:0000256" key="1">
    <source>
        <dbReference type="ARBA" id="ARBA00004370"/>
    </source>
</evidence>
<keyword evidence="9" id="KW-0175">Coiled coil</keyword>
<dbReference type="CDD" id="cd11386">
    <property type="entry name" value="MCP_signal"/>
    <property type="match status" value="1"/>
</dbReference>
<evidence type="ECO:0000256" key="3">
    <source>
        <dbReference type="ARBA" id="ARBA00022692"/>
    </source>
</evidence>
<evidence type="ECO:0000256" key="10">
    <source>
        <dbReference type="SAM" id="Phobius"/>
    </source>
</evidence>
<evidence type="ECO:0000256" key="9">
    <source>
        <dbReference type="SAM" id="Coils"/>
    </source>
</evidence>
<keyword evidence="5 10" id="KW-0472">Membrane</keyword>
<dbReference type="InterPro" id="IPR032255">
    <property type="entry name" value="HBM"/>
</dbReference>
<dbReference type="Proteomes" id="UP001595630">
    <property type="component" value="Unassembled WGS sequence"/>
</dbReference>
<dbReference type="Pfam" id="PF00015">
    <property type="entry name" value="MCPsignal"/>
    <property type="match status" value="1"/>
</dbReference>
<feature type="transmembrane region" description="Helical" evidence="10">
    <location>
        <begin position="15"/>
        <end position="37"/>
    </location>
</feature>
<keyword evidence="2" id="KW-0145">Chemotaxis</keyword>
<evidence type="ECO:0000256" key="8">
    <source>
        <dbReference type="PROSITE-ProRule" id="PRU00284"/>
    </source>
</evidence>
<evidence type="ECO:0000313" key="14">
    <source>
        <dbReference type="EMBL" id="MFC3607291.1"/>
    </source>
</evidence>
<dbReference type="Gene3D" id="1.10.287.950">
    <property type="entry name" value="Methyl-accepting chemotaxis protein"/>
    <property type="match status" value="1"/>
</dbReference>
<protein>
    <submittedName>
        <fullName evidence="14">Methyl-accepting chemotaxis protein</fullName>
    </submittedName>
</protein>
<dbReference type="SMART" id="SM01358">
    <property type="entry name" value="HBM"/>
    <property type="match status" value="1"/>
</dbReference>
<sequence>MIKHLLGNLPVGGKLSLGFGLVLLSTLGVAATAFYSLQVVEERSEQIRSAADIQSLMQRARIGEKTFGLSLAPEAATEVEAITERLIRHLESRALEAADDTDIEAASHAYLDEFRRYAESQQTARRARLRMQDMAQTVGSSFAVVLLDQLDGLRLKVMDQELPDGLRVEQLEQAAMLRDRLTNLRDSELYFTLDGAERYRSDWESRMMELVSALDNLALRVEGAERESLAEASAALGAYREAFEQFVQSKALAAEAEAAMSATAERVGDWLAVTEQAQAGTFEAASGRLHGQLGLITLLALGFGIVASLVIRHSIVQPLRQAVALARRVAAGDLSEAPPVEPRRDEMGQLLETVSGMLGSLRSLVGRIGSGVGQLNGAADSLVEVIGRSSRGVAQQRQETEQAAAAMEQMAATAQEVAHNAGVASQAVGQADSEARRGDELVRRAGERITRLAGEMAGCSESMGLLLRESAAMGKVLEVIKAVAEQTNLLALNAAIEAARAGEHGRGFAVVADEVRGLAKRTQASTSEIESMIAQLRQVSEQAAGRLQGSRDLTEETVQLATEASEALAQITEAVSRVEQMSQQIAAAAEEQSAVAAQVGESMQRVRDVAEASARESGHLEASTGELQQVGRALNEAVGHLRTAG</sequence>